<comment type="caution">
    <text evidence="1">The sequence shown here is derived from an EMBL/GenBank/DDBJ whole genome shotgun (WGS) entry which is preliminary data.</text>
</comment>
<dbReference type="EMBL" id="CM020619">
    <property type="protein sequence ID" value="KAK1863880.1"/>
    <property type="molecule type" value="Genomic_DNA"/>
</dbReference>
<gene>
    <name evidence="1" type="ORF">I4F81_006433</name>
</gene>
<dbReference type="Proteomes" id="UP000798662">
    <property type="component" value="Chromosome 2"/>
</dbReference>
<organism evidence="1 2">
    <name type="scientific">Pyropia yezoensis</name>
    <name type="common">Susabi-nori</name>
    <name type="synonym">Porphyra yezoensis</name>
    <dbReference type="NCBI Taxonomy" id="2788"/>
    <lineage>
        <taxon>Eukaryota</taxon>
        <taxon>Rhodophyta</taxon>
        <taxon>Bangiophyceae</taxon>
        <taxon>Bangiales</taxon>
        <taxon>Bangiaceae</taxon>
        <taxon>Pyropia</taxon>
    </lineage>
</organism>
<evidence type="ECO:0000313" key="1">
    <source>
        <dbReference type="EMBL" id="KAK1863880.1"/>
    </source>
</evidence>
<protein>
    <submittedName>
        <fullName evidence="1">Uncharacterized protein</fullName>
    </submittedName>
</protein>
<accession>A0ACC3C103</accession>
<keyword evidence="2" id="KW-1185">Reference proteome</keyword>
<name>A0ACC3C103_PYRYE</name>
<reference evidence="1" key="1">
    <citation type="submission" date="2019-11" db="EMBL/GenBank/DDBJ databases">
        <title>Nori genome reveals adaptations in red seaweeds to the harsh intertidal environment.</title>
        <authorList>
            <person name="Wang D."/>
            <person name="Mao Y."/>
        </authorList>
    </citation>
    <scope>NUCLEOTIDE SEQUENCE</scope>
    <source>
        <tissue evidence="1">Gametophyte</tissue>
    </source>
</reference>
<proteinExistence type="predicted"/>
<sequence>MNGGGPPAGAAADSTPSSAPPTVALPVDVPPGAPRVGRYALLNIVGEGGFGVVRRAVHLDTGMIVAVKVMDKHQLRLNNMSPQVKREIAVLTVLRHPNIVAGYEVLTSRARIFVVMEYVDGGELFTLLARHRRLDEPTVKYLFYQLLDGLHYCHQRGVFHRDLKLENLLLDREGRLKIADFGLSFVKAAAASADDLLHTVVGSDDFLSPEVVRRLPYHGDKVDAWSSGIVLYVLLAGFLPFRAAKGMSLAEAITGGMLSFPDHFSGDAIDVIRRLLANDPQRRPPVGALRRHRWFADVPGTEAHAIASSSMPAARRLSASALPDVDEDEARSEAPMLDSAGLPATPSGMTLAVPAVLARQETYGPPPPLPTTPPIVFPGVGGAGVSNAQTPSPVAGGSRRPPPRDAKSEPWAASVSQGGGLAAAAPPDAAAVGSSSMLPTHAPDVPPTPSEYTLFTPSIRDRILPDAQPRAARPPVQPSSSVPDGRMVRSRSPSSSTSPGGRGFGVSTSAGHLQSGRGHPDATPAVGSSSTPLAPGMQLDDATLMSSMRKIRLGSASGVFDEGADDADSDDDSDAEPESPTSSRSGTSVDQLLNKISVSTSSSSNAGAVWKRFKRPSHRATASSGAPDSSRANGDGFETSSARTSEHSGIPENMSKRTSSTEPESHRSFMSLAIRNIADFSRTYEAMRDTRTGVPVADRRYRLKLYPRTFVGSEAVLWMVKNLRLSQMAAIVLGREMINAGVFHHVCHAHTFKDEYLFYRWEEDEQRDKRVLNAVVAWSGPPCPEPVHLSVSLLAQLMNVMRKHQTLPIDAELTQEGAGEIDMDALEMSEDWRSYIQAAAELQSVSLLSLRGRNERLAFFVNVYNLLALHAAVSRRGVPVAARARRQFFRRVFYDIGALNWSLDDIHHGVLRANAASPVRVGWRAQFPPSDRRYRLALPYLEPLAHFVLSVGVRDISPPIRPLTAASVAEGSILTTAAASFLTSTVSVSVSQRRVTLPRIFLQYPGDFDKPEAALLSWVAKMLTPAPEAPESPAASKRALLAAQIRSLLRGGGLTPQVSYQAVEGGGDGEVLPLAPVFIM</sequence>
<evidence type="ECO:0000313" key="2">
    <source>
        <dbReference type="Proteomes" id="UP000798662"/>
    </source>
</evidence>